<comment type="caution">
    <text evidence="2">The sequence shown here is derived from an EMBL/GenBank/DDBJ whole genome shotgun (WGS) entry which is preliminary data.</text>
</comment>
<keyword evidence="3" id="KW-1185">Reference proteome</keyword>
<sequence>MRRRVMRHLFTHLQRVIVKVPRNALITPNGSHAKKAVLCAGHKATMILKNEELRLTMEEERVRSERSTLIKHLASIIGDSTEEIKVKWRNWVRDHMQNPTARQGNTFDMDFDEGSPLPEGSPVAGPSSSPLHLIHPIPVQRPTQKRVFVKRKLSKKGKKLGRPAKVAVNTGQRDPRDRTSSAETVPVPTSILLMAGTSSRGRKIVRKEDINFIT</sequence>
<evidence type="ECO:0000313" key="2">
    <source>
        <dbReference type="EMBL" id="KAG0715950.1"/>
    </source>
</evidence>
<dbReference type="Proteomes" id="UP000770661">
    <property type="component" value="Unassembled WGS sequence"/>
</dbReference>
<dbReference type="OrthoDB" id="6119313at2759"/>
<proteinExistence type="predicted"/>
<evidence type="ECO:0000256" key="1">
    <source>
        <dbReference type="SAM" id="MobiDB-lite"/>
    </source>
</evidence>
<feature type="region of interest" description="Disordered" evidence="1">
    <location>
        <begin position="99"/>
        <end position="129"/>
    </location>
</feature>
<name>A0A8J5CMU0_CHIOP</name>
<reference evidence="2" key="1">
    <citation type="submission" date="2020-07" db="EMBL/GenBank/DDBJ databases">
        <title>The High-quality genome of the commercially important snow crab, Chionoecetes opilio.</title>
        <authorList>
            <person name="Jeong J.-H."/>
            <person name="Ryu S."/>
        </authorList>
    </citation>
    <scope>NUCLEOTIDE SEQUENCE</scope>
    <source>
        <strain evidence="2">MADBK_172401_WGS</strain>
        <tissue evidence="2">Digestive gland</tissue>
    </source>
</reference>
<organism evidence="2 3">
    <name type="scientific">Chionoecetes opilio</name>
    <name type="common">Atlantic snow crab</name>
    <name type="synonym">Cancer opilio</name>
    <dbReference type="NCBI Taxonomy" id="41210"/>
    <lineage>
        <taxon>Eukaryota</taxon>
        <taxon>Metazoa</taxon>
        <taxon>Ecdysozoa</taxon>
        <taxon>Arthropoda</taxon>
        <taxon>Crustacea</taxon>
        <taxon>Multicrustacea</taxon>
        <taxon>Malacostraca</taxon>
        <taxon>Eumalacostraca</taxon>
        <taxon>Eucarida</taxon>
        <taxon>Decapoda</taxon>
        <taxon>Pleocyemata</taxon>
        <taxon>Brachyura</taxon>
        <taxon>Eubrachyura</taxon>
        <taxon>Majoidea</taxon>
        <taxon>Majidae</taxon>
        <taxon>Chionoecetes</taxon>
    </lineage>
</organism>
<evidence type="ECO:0000313" key="3">
    <source>
        <dbReference type="Proteomes" id="UP000770661"/>
    </source>
</evidence>
<gene>
    <name evidence="2" type="ORF">GWK47_010789</name>
</gene>
<dbReference type="AlphaFoldDB" id="A0A8J5CMU0"/>
<protein>
    <submittedName>
        <fullName evidence="2">Uncharacterized protein</fullName>
    </submittedName>
</protein>
<dbReference type="EMBL" id="JACEEZ010019218">
    <property type="protein sequence ID" value="KAG0715950.1"/>
    <property type="molecule type" value="Genomic_DNA"/>
</dbReference>
<accession>A0A8J5CMU0</accession>
<feature type="region of interest" description="Disordered" evidence="1">
    <location>
        <begin position="159"/>
        <end position="184"/>
    </location>
</feature>